<reference evidence="2" key="1">
    <citation type="submission" date="2020-10" db="EMBL/GenBank/DDBJ databases">
        <title>Genome Sequence of Monilinia vaccinii-corymbosi Sheds Light on Mummy Berry Disease Infection of Blueberry and Mating Type.</title>
        <authorList>
            <person name="Yow A.G."/>
            <person name="Zhang Y."/>
            <person name="Bansal K."/>
            <person name="Eacker S.M."/>
            <person name="Sullivan S."/>
            <person name="Liachko I."/>
            <person name="Cubeta M.A."/>
            <person name="Rollins J.A."/>
            <person name="Ashrafi H."/>
        </authorList>
    </citation>
    <scope>NUCLEOTIDE SEQUENCE</scope>
    <source>
        <strain evidence="2">RL-1</strain>
    </source>
</reference>
<evidence type="ECO:0000256" key="1">
    <source>
        <dbReference type="SAM" id="Phobius"/>
    </source>
</evidence>
<evidence type="ECO:0000313" key="3">
    <source>
        <dbReference type="Proteomes" id="UP000672032"/>
    </source>
</evidence>
<sequence>MGAYLSKDLCQTHHNITFTCNITSDSFVAGITQGKFEGNADIAGVGKVLSAFFAISSIALIASGCYLFAQSHKDQLTGARGLMQHVSMAGRYVVCPNLSSQMFIPFQVSRPHKARPAKTVTSFPIMENIILSCSDQQIFTSGAYAITLRWAQCCHISAYHYNIVGNMMLMGCATHLLCMIVVSEYWKSRCIAIVRITLVSLLYIFTGTILANQNTKSGPNIATWPSEVPNRNEKNSTMILPAACFLSEDFSFVHTLNSVFASDRSLKEAVIDSTPGNHVV</sequence>
<feature type="transmembrane region" description="Helical" evidence="1">
    <location>
        <begin position="192"/>
        <end position="211"/>
    </location>
</feature>
<feature type="transmembrane region" description="Helical" evidence="1">
    <location>
        <begin position="167"/>
        <end position="186"/>
    </location>
</feature>
<gene>
    <name evidence="2" type="ORF">DSL72_005268</name>
</gene>
<evidence type="ECO:0000313" key="2">
    <source>
        <dbReference type="EMBL" id="QSZ33697.1"/>
    </source>
</evidence>
<protein>
    <submittedName>
        <fullName evidence="2">Uncharacterized protein</fullName>
    </submittedName>
</protein>
<keyword evidence="1" id="KW-0472">Membrane</keyword>
<dbReference type="PANTHER" id="PTHR37577:SF1">
    <property type="entry name" value="INTEGRAL MEMBRANE PROTEIN"/>
    <property type="match status" value="1"/>
</dbReference>
<dbReference type="InterPro" id="IPR053018">
    <property type="entry name" value="Elsinochrome_Biosynth-Asso"/>
</dbReference>
<dbReference type="EMBL" id="CP063408">
    <property type="protein sequence ID" value="QSZ33697.1"/>
    <property type="molecule type" value="Genomic_DNA"/>
</dbReference>
<feature type="transmembrane region" description="Helical" evidence="1">
    <location>
        <begin position="48"/>
        <end position="69"/>
    </location>
</feature>
<organism evidence="2 3">
    <name type="scientific">Monilinia vaccinii-corymbosi</name>
    <dbReference type="NCBI Taxonomy" id="61207"/>
    <lineage>
        <taxon>Eukaryota</taxon>
        <taxon>Fungi</taxon>
        <taxon>Dikarya</taxon>
        <taxon>Ascomycota</taxon>
        <taxon>Pezizomycotina</taxon>
        <taxon>Leotiomycetes</taxon>
        <taxon>Helotiales</taxon>
        <taxon>Sclerotiniaceae</taxon>
        <taxon>Monilinia</taxon>
    </lineage>
</organism>
<dbReference type="PANTHER" id="PTHR37577">
    <property type="entry name" value="INTEGRAL MEMBRANE PROTEIN"/>
    <property type="match status" value="1"/>
</dbReference>
<name>A0A8A3PEQ3_9HELO</name>
<keyword evidence="3" id="KW-1185">Reference proteome</keyword>
<dbReference type="OrthoDB" id="5427664at2759"/>
<keyword evidence="1" id="KW-1133">Transmembrane helix</keyword>
<accession>A0A8A3PEQ3</accession>
<keyword evidence="1" id="KW-0812">Transmembrane</keyword>
<dbReference type="Proteomes" id="UP000672032">
    <property type="component" value="Chromosome 4"/>
</dbReference>
<proteinExistence type="predicted"/>
<dbReference type="AlphaFoldDB" id="A0A8A3PEQ3"/>